<feature type="compositionally biased region" description="Basic and acidic residues" evidence="1">
    <location>
        <begin position="133"/>
        <end position="147"/>
    </location>
</feature>
<evidence type="ECO:0000313" key="3">
    <source>
        <dbReference type="Proteomes" id="UP000267096"/>
    </source>
</evidence>
<dbReference type="WBParaSite" id="ASIM_0000245501-mRNA-1">
    <property type="protein sequence ID" value="ASIM_0000245501-mRNA-1"/>
    <property type="gene ID" value="ASIM_0000245501"/>
</dbReference>
<feature type="compositionally biased region" description="Pro residues" evidence="1">
    <location>
        <begin position="311"/>
        <end position="327"/>
    </location>
</feature>
<proteinExistence type="predicted"/>
<feature type="compositionally biased region" description="Gly residues" evidence="1">
    <location>
        <begin position="256"/>
        <end position="267"/>
    </location>
</feature>
<feature type="compositionally biased region" description="Low complexity" evidence="1">
    <location>
        <begin position="443"/>
        <end position="461"/>
    </location>
</feature>
<feature type="compositionally biased region" description="Low complexity" evidence="1">
    <location>
        <begin position="68"/>
        <end position="87"/>
    </location>
</feature>
<feature type="compositionally biased region" description="Acidic residues" evidence="1">
    <location>
        <begin position="427"/>
        <end position="438"/>
    </location>
</feature>
<accession>A0A0M3J4I6</accession>
<name>A0A0M3J4I6_ANISI</name>
<feature type="compositionally biased region" description="Polar residues" evidence="1">
    <location>
        <begin position="95"/>
        <end position="105"/>
    </location>
</feature>
<gene>
    <name evidence="2" type="ORF">ASIM_LOCUS2320</name>
</gene>
<dbReference type="Proteomes" id="UP000267096">
    <property type="component" value="Unassembled WGS sequence"/>
</dbReference>
<evidence type="ECO:0000313" key="4">
    <source>
        <dbReference type="WBParaSite" id="ASIM_0000245501-mRNA-1"/>
    </source>
</evidence>
<evidence type="ECO:0000313" key="2">
    <source>
        <dbReference type="EMBL" id="VDK19849.1"/>
    </source>
</evidence>
<organism evidence="4">
    <name type="scientific">Anisakis simplex</name>
    <name type="common">Herring worm</name>
    <dbReference type="NCBI Taxonomy" id="6269"/>
    <lineage>
        <taxon>Eukaryota</taxon>
        <taxon>Metazoa</taxon>
        <taxon>Ecdysozoa</taxon>
        <taxon>Nematoda</taxon>
        <taxon>Chromadorea</taxon>
        <taxon>Rhabditida</taxon>
        <taxon>Spirurina</taxon>
        <taxon>Ascaridomorpha</taxon>
        <taxon>Ascaridoidea</taxon>
        <taxon>Anisakidae</taxon>
        <taxon>Anisakis</taxon>
        <taxon>Anisakis simplex complex</taxon>
    </lineage>
</organism>
<dbReference type="EMBL" id="UYRR01003040">
    <property type="protein sequence ID" value="VDK19849.1"/>
    <property type="molecule type" value="Genomic_DNA"/>
</dbReference>
<reference evidence="4" key="1">
    <citation type="submission" date="2017-02" db="UniProtKB">
        <authorList>
            <consortium name="WormBaseParasite"/>
        </authorList>
    </citation>
    <scope>IDENTIFICATION</scope>
</reference>
<feature type="compositionally biased region" description="Polar residues" evidence="1">
    <location>
        <begin position="50"/>
        <end position="67"/>
    </location>
</feature>
<keyword evidence="3" id="KW-1185">Reference proteome</keyword>
<feature type="compositionally biased region" description="Pro residues" evidence="1">
    <location>
        <begin position="367"/>
        <end position="378"/>
    </location>
</feature>
<feature type="compositionally biased region" description="Low complexity" evidence="1">
    <location>
        <begin position="383"/>
        <end position="396"/>
    </location>
</feature>
<reference evidence="2 3" key="2">
    <citation type="submission" date="2018-11" db="EMBL/GenBank/DDBJ databases">
        <authorList>
            <consortium name="Pathogen Informatics"/>
        </authorList>
    </citation>
    <scope>NUCLEOTIDE SEQUENCE [LARGE SCALE GENOMIC DNA]</scope>
</reference>
<protein>
    <submittedName>
        <fullName evidence="4">Trithorax group protein osa</fullName>
    </submittedName>
</protein>
<dbReference type="AlphaFoldDB" id="A0A0M3J4I6"/>
<feature type="compositionally biased region" description="Polar residues" evidence="1">
    <location>
        <begin position="172"/>
        <end position="182"/>
    </location>
</feature>
<feature type="compositionally biased region" description="Polar residues" evidence="1">
    <location>
        <begin position="401"/>
        <end position="422"/>
    </location>
</feature>
<feature type="compositionally biased region" description="Polar residues" evidence="1">
    <location>
        <begin position="349"/>
        <end position="360"/>
    </location>
</feature>
<evidence type="ECO:0000256" key="1">
    <source>
        <dbReference type="SAM" id="MobiDB-lite"/>
    </source>
</evidence>
<sequence>MLRSITFQMAKAPPAQRYRLQALRQHTESSSASDAGGTDTKLGPLEVDTSDMSAVASTSKSPLDSNNTVRKSSSGSVSSATKSPSGARHPVTKSPIGSATSGSSHSPKDAGSAHLNVRRRVSEPATSGAHGTTNRDGRNHHSQDDRPAASVTHHKSVACPELEYRSPLARTYPNQTSPSSTQKFDDVRLSSSSFGRRPITTIDRSQHHRRFTDHDTEGGGQSTGSRFRHNSDVGKGSSGWNDRRSSFEDQLAGGEPNRGGGGGGGSGWHMPSQPPPWVPRNRRDHDSFRHPIPTIGSSISPMASSSHQPYRYPPPPPNHHSRYPPPSQRGSQFNRRFENNRYPAPPPHYNTTTSSTGGFNPSQKAPPLLPRPPFPPAPHHAHSSSSPSSSSASQPFDANAPHQTMQGTQEECVQYTEPSQQEPIPMDIEESPMNEDENEHLRQQQSNSSDTQSQPQKSSTV</sequence>
<feature type="compositionally biased region" description="Low complexity" evidence="1">
    <location>
        <begin position="297"/>
        <end position="310"/>
    </location>
</feature>
<feature type="region of interest" description="Disordered" evidence="1">
    <location>
        <begin position="1"/>
        <end position="461"/>
    </location>
</feature>